<accession>A0AAD1D5T0</accession>
<dbReference type="PANTHER" id="PTHR48228:SF5">
    <property type="entry name" value="ALPHA-METHYLACYL-COA RACEMASE"/>
    <property type="match status" value="1"/>
</dbReference>
<dbReference type="Pfam" id="PF02515">
    <property type="entry name" value="CoA_transf_3"/>
    <property type="match status" value="1"/>
</dbReference>
<evidence type="ECO:0000313" key="2">
    <source>
        <dbReference type="EMBL" id="RKS91160.1"/>
    </source>
</evidence>
<dbReference type="RefSeq" id="WP_121047641.1">
    <property type="nucleotide sequence ID" value="NZ_AP018711.1"/>
</dbReference>
<dbReference type="Gene3D" id="3.30.1540.10">
    <property type="entry name" value="formyl-coa transferase, domain 3"/>
    <property type="match status" value="1"/>
</dbReference>
<dbReference type="GO" id="GO:0016740">
    <property type="term" value="F:transferase activity"/>
    <property type="evidence" value="ECO:0007669"/>
    <property type="project" value="UniProtKB-KW"/>
</dbReference>
<name>A0AAD1D5T0_SPHMI</name>
<sequence length="374" mass="40217">MKLEGIKVVDLSMFLPGPVMTQIMADHGADVIRIEPPGGEPSRAFGPYDAEGLSIWFKNVHRGKRSIVLDLKKAEDVAVLLRLADEADVFIEGFRPGVAAKLGIDAQTLRARNPRLVYCSLSAFGQSGPLSHKASHDMGAQAYTGFLAINDNGDERPVVPGLPSADMGSALTGLVGVLMTLYRRTTTGHGDIVDASMYDALMAWTAHLSGPVLAGGLPPTTRTHRSIGGSGFYNLYETRDGRFIALTGREMKFARSLLTALGREELIPFAEAEPGPIQQQLIGELRQIFSARDFDDWCAFLPTVEVSWAPALNMAEGFDHPHAAAREMLVDDGIGGRVVGTPVKFADEPGEVHLRAPTLDADGAAIRASGWTRS</sequence>
<dbReference type="Proteomes" id="UP000275727">
    <property type="component" value="Chromosome"/>
</dbReference>
<evidence type="ECO:0000313" key="1">
    <source>
        <dbReference type="EMBL" id="BBE34125.1"/>
    </source>
</evidence>
<evidence type="ECO:0000313" key="3">
    <source>
        <dbReference type="Proteomes" id="UP000275727"/>
    </source>
</evidence>
<dbReference type="AlphaFoldDB" id="A0AAD1D5T0"/>
<dbReference type="Proteomes" id="UP000276029">
    <property type="component" value="Unassembled WGS sequence"/>
</dbReference>
<gene>
    <name evidence="2" type="ORF">DFR51_0713</name>
    <name evidence="1" type="ORF">SmB9_17830</name>
</gene>
<evidence type="ECO:0000313" key="4">
    <source>
        <dbReference type="Proteomes" id="UP000276029"/>
    </source>
</evidence>
<organism evidence="1 3">
    <name type="scientific">Sphingosinicella microcystinivorans</name>
    <dbReference type="NCBI Taxonomy" id="335406"/>
    <lineage>
        <taxon>Bacteria</taxon>
        <taxon>Pseudomonadati</taxon>
        <taxon>Pseudomonadota</taxon>
        <taxon>Alphaproteobacteria</taxon>
        <taxon>Sphingomonadales</taxon>
        <taxon>Sphingosinicellaceae</taxon>
        <taxon>Sphingosinicella</taxon>
    </lineage>
</organism>
<dbReference type="SUPFAM" id="SSF89796">
    <property type="entry name" value="CoA-transferase family III (CaiB/BaiF)"/>
    <property type="match status" value="1"/>
</dbReference>
<dbReference type="EMBL" id="RBWX01000007">
    <property type="protein sequence ID" value="RKS91160.1"/>
    <property type="molecule type" value="Genomic_DNA"/>
</dbReference>
<reference evidence="2 4" key="2">
    <citation type="submission" date="2018-10" db="EMBL/GenBank/DDBJ databases">
        <title>Genomic Encyclopedia of Type Strains, Phase IV (KMG-IV): sequencing the most valuable type-strain genomes for metagenomic binning, comparative biology and taxonomic classification.</title>
        <authorList>
            <person name="Goeker M."/>
        </authorList>
    </citation>
    <scope>NUCLEOTIDE SEQUENCE [LARGE SCALE GENOMIC DNA]</scope>
    <source>
        <strain evidence="2 4">DSM 19791</strain>
    </source>
</reference>
<dbReference type="InterPro" id="IPR003673">
    <property type="entry name" value="CoA-Trfase_fam_III"/>
</dbReference>
<dbReference type="Gene3D" id="3.40.50.10540">
    <property type="entry name" value="Crotonobetainyl-coa:carnitine coa-transferase, domain 1"/>
    <property type="match status" value="1"/>
</dbReference>
<dbReference type="InterPro" id="IPR023606">
    <property type="entry name" value="CoA-Trfase_III_dom_1_sf"/>
</dbReference>
<dbReference type="KEGG" id="smic:SmB9_17830"/>
<reference evidence="1 3" key="1">
    <citation type="submission" date="2018-06" db="EMBL/GenBank/DDBJ databases">
        <title>Complete Genome Sequence of the Microcystin-Degrading Bacterium Sphingosinicella microcystinivorans Strain B-9.</title>
        <authorList>
            <person name="Jin H."/>
            <person name="Nishizawa T."/>
            <person name="Guo Y."/>
            <person name="Nishizawa A."/>
            <person name="Park H."/>
            <person name="Kato H."/>
            <person name="Tsuji K."/>
            <person name="Harada K."/>
        </authorList>
    </citation>
    <scope>NUCLEOTIDE SEQUENCE [LARGE SCALE GENOMIC DNA]</scope>
    <source>
        <strain evidence="1 3">B9</strain>
    </source>
</reference>
<dbReference type="PANTHER" id="PTHR48228">
    <property type="entry name" value="SUCCINYL-COA--D-CITRAMALATE COA-TRANSFERASE"/>
    <property type="match status" value="1"/>
</dbReference>
<keyword evidence="4" id="KW-1185">Reference proteome</keyword>
<dbReference type="EMBL" id="AP018711">
    <property type="protein sequence ID" value="BBE34125.1"/>
    <property type="molecule type" value="Genomic_DNA"/>
</dbReference>
<protein>
    <submittedName>
        <fullName evidence="1 2">CoA transferase</fullName>
    </submittedName>
</protein>
<dbReference type="InterPro" id="IPR044855">
    <property type="entry name" value="CoA-Trfase_III_dom3_sf"/>
</dbReference>
<keyword evidence="1" id="KW-0808">Transferase</keyword>
<dbReference type="InterPro" id="IPR050509">
    <property type="entry name" value="CoA-transferase_III"/>
</dbReference>
<proteinExistence type="predicted"/>